<name>A0A6G0ZQJ3_APHCR</name>
<dbReference type="EMBL" id="VUJU01000047">
    <property type="protein sequence ID" value="KAF0773585.1"/>
    <property type="molecule type" value="Genomic_DNA"/>
</dbReference>
<gene>
    <name evidence="1" type="ORF">FWK35_00000181</name>
</gene>
<organism evidence="1 2">
    <name type="scientific">Aphis craccivora</name>
    <name type="common">Cowpea aphid</name>
    <dbReference type="NCBI Taxonomy" id="307492"/>
    <lineage>
        <taxon>Eukaryota</taxon>
        <taxon>Metazoa</taxon>
        <taxon>Ecdysozoa</taxon>
        <taxon>Arthropoda</taxon>
        <taxon>Hexapoda</taxon>
        <taxon>Insecta</taxon>
        <taxon>Pterygota</taxon>
        <taxon>Neoptera</taxon>
        <taxon>Paraneoptera</taxon>
        <taxon>Hemiptera</taxon>
        <taxon>Sternorrhyncha</taxon>
        <taxon>Aphidomorpha</taxon>
        <taxon>Aphidoidea</taxon>
        <taxon>Aphididae</taxon>
        <taxon>Aphidini</taxon>
        <taxon>Aphis</taxon>
        <taxon>Aphis</taxon>
    </lineage>
</organism>
<sequence>MPINSIKIMKFSNILTIHKEPCIKFSKLCGKMGYGWVVHLSIETVRATDTPQTISIVNHAMLNVRVTTQTFALKKVIQPASVPFAWAIKTPCYKGCPIFKILLKNNKYKTTNFEYKLSALINPFIELYTAVLNKQLIPQSKHYSYLII</sequence>
<accession>A0A6G0ZQJ3</accession>
<evidence type="ECO:0000313" key="1">
    <source>
        <dbReference type="EMBL" id="KAF0773585.1"/>
    </source>
</evidence>
<dbReference type="Proteomes" id="UP000478052">
    <property type="component" value="Unassembled WGS sequence"/>
</dbReference>
<protein>
    <submittedName>
        <fullName evidence="1">Uncharacterized protein</fullName>
    </submittedName>
</protein>
<reference evidence="1 2" key="1">
    <citation type="submission" date="2019-08" db="EMBL/GenBank/DDBJ databases">
        <title>Whole genome of Aphis craccivora.</title>
        <authorList>
            <person name="Voronova N.V."/>
            <person name="Shulinski R.S."/>
            <person name="Bandarenka Y.V."/>
            <person name="Zhorov D.G."/>
            <person name="Warner D."/>
        </authorList>
    </citation>
    <scope>NUCLEOTIDE SEQUENCE [LARGE SCALE GENOMIC DNA]</scope>
    <source>
        <strain evidence="1">180601</strain>
        <tissue evidence="1">Whole Body</tissue>
    </source>
</reference>
<dbReference type="AlphaFoldDB" id="A0A6G0ZQJ3"/>
<proteinExistence type="predicted"/>
<comment type="caution">
    <text evidence="1">The sequence shown here is derived from an EMBL/GenBank/DDBJ whole genome shotgun (WGS) entry which is preliminary data.</text>
</comment>
<keyword evidence="2" id="KW-1185">Reference proteome</keyword>
<evidence type="ECO:0000313" key="2">
    <source>
        <dbReference type="Proteomes" id="UP000478052"/>
    </source>
</evidence>